<feature type="chain" id="PRO_5013393970" description="Peptidase A1 domain-containing protein" evidence="11">
    <location>
        <begin position="21"/>
        <end position="430"/>
    </location>
</feature>
<dbReference type="SUPFAM" id="SSF50630">
    <property type="entry name" value="Acid proteases"/>
    <property type="match status" value="1"/>
</dbReference>
<dbReference type="OrthoDB" id="2747330at2759"/>
<evidence type="ECO:0000256" key="6">
    <source>
        <dbReference type="ARBA" id="ARBA00022750"/>
    </source>
</evidence>
<keyword evidence="8" id="KW-0865">Zymogen</keyword>
<dbReference type="PROSITE" id="PS51767">
    <property type="entry name" value="PEPTIDASE_A1"/>
    <property type="match status" value="1"/>
</dbReference>
<gene>
    <name evidence="13" type="ORF">Egran_01920</name>
</gene>
<dbReference type="AlphaFoldDB" id="A0A232M1P3"/>
<evidence type="ECO:0000256" key="1">
    <source>
        <dbReference type="ARBA" id="ARBA00004613"/>
    </source>
</evidence>
<keyword evidence="4" id="KW-0645">Protease</keyword>
<organism evidence="13 14">
    <name type="scientific">Elaphomyces granulatus</name>
    <dbReference type="NCBI Taxonomy" id="519963"/>
    <lineage>
        <taxon>Eukaryota</taxon>
        <taxon>Fungi</taxon>
        <taxon>Dikarya</taxon>
        <taxon>Ascomycota</taxon>
        <taxon>Pezizomycotina</taxon>
        <taxon>Eurotiomycetes</taxon>
        <taxon>Eurotiomycetidae</taxon>
        <taxon>Eurotiales</taxon>
        <taxon>Elaphomycetaceae</taxon>
        <taxon>Elaphomyces</taxon>
    </lineage>
</organism>
<evidence type="ECO:0000256" key="4">
    <source>
        <dbReference type="ARBA" id="ARBA00022670"/>
    </source>
</evidence>
<evidence type="ECO:0000256" key="11">
    <source>
        <dbReference type="SAM" id="SignalP"/>
    </source>
</evidence>
<dbReference type="PANTHER" id="PTHR47966">
    <property type="entry name" value="BETA-SITE APP-CLEAVING ENZYME, ISOFORM A-RELATED"/>
    <property type="match status" value="1"/>
</dbReference>
<dbReference type="FunFam" id="2.40.70.10:FF:000026">
    <property type="entry name" value="Endothiapepsin"/>
    <property type="match status" value="1"/>
</dbReference>
<dbReference type="PANTHER" id="PTHR47966:SF23">
    <property type="entry name" value="ASPARTIC ENDOPEPTIDASE, PUTATIVE (AFU_ORTHOLOGUE AFUA_2G15950)-RELATED"/>
    <property type="match status" value="1"/>
</dbReference>
<dbReference type="InterPro" id="IPR001461">
    <property type="entry name" value="Aspartic_peptidase_A1"/>
</dbReference>
<proteinExistence type="inferred from homology"/>
<dbReference type="InterPro" id="IPR021109">
    <property type="entry name" value="Peptidase_aspartic_dom_sf"/>
</dbReference>
<evidence type="ECO:0000256" key="9">
    <source>
        <dbReference type="ARBA" id="ARBA00023180"/>
    </source>
</evidence>
<dbReference type="Proteomes" id="UP000243515">
    <property type="component" value="Unassembled WGS sequence"/>
</dbReference>
<dbReference type="InterPro" id="IPR034163">
    <property type="entry name" value="Aspergillopepsin-like_cat_dom"/>
</dbReference>
<dbReference type="Pfam" id="PF00026">
    <property type="entry name" value="Asp"/>
    <property type="match status" value="1"/>
</dbReference>
<dbReference type="GO" id="GO:0004190">
    <property type="term" value="F:aspartic-type endopeptidase activity"/>
    <property type="evidence" value="ECO:0007669"/>
    <property type="project" value="UniProtKB-KW"/>
</dbReference>
<dbReference type="EMBL" id="NPHW01002998">
    <property type="protein sequence ID" value="OXV10319.1"/>
    <property type="molecule type" value="Genomic_DNA"/>
</dbReference>
<dbReference type="GO" id="GO:0006508">
    <property type="term" value="P:proteolysis"/>
    <property type="evidence" value="ECO:0007669"/>
    <property type="project" value="UniProtKB-KW"/>
</dbReference>
<feature type="domain" description="Peptidase A1" evidence="12">
    <location>
        <begin position="102"/>
        <end position="414"/>
    </location>
</feature>
<keyword evidence="3" id="KW-0964">Secreted</keyword>
<keyword evidence="14" id="KW-1185">Reference proteome</keyword>
<keyword evidence="6" id="KW-0064">Aspartyl protease</keyword>
<dbReference type="Gene3D" id="2.40.70.10">
    <property type="entry name" value="Acid Proteases"/>
    <property type="match status" value="2"/>
</dbReference>
<feature type="active site" evidence="10">
    <location>
        <position position="118"/>
    </location>
</feature>
<dbReference type="PRINTS" id="PR00792">
    <property type="entry name" value="PEPSIN"/>
</dbReference>
<comment type="subcellular location">
    <subcellularLocation>
        <location evidence="1">Secreted</location>
    </subcellularLocation>
</comment>
<feature type="signal peptide" evidence="11">
    <location>
        <begin position="1"/>
        <end position="20"/>
    </location>
</feature>
<evidence type="ECO:0000256" key="3">
    <source>
        <dbReference type="ARBA" id="ARBA00022525"/>
    </source>
</evidence>
<accession>A0A232M1P3</accession>
<feature type="active site" evidence="10">
    <location>
        <position position="304"/>
    </location>
</feature>
<reference evidence="13 14" key="1">
    <citation type="journal article" date="2015" name="Environ. Microbiol.">
        <title>Metagenome sequence of Elaphomyces granulatus from sporocarp tissue reveals Ascomycota ectomycorrhizal fingerprints of genome expansion and a Proteobacteria-rich microbiome.</title>
        <authorList>
            <person name="Quandt C.A."/>
            <person name="Kohler A."/>
            <person name="Hesse C.N."/>
            <person name="Sharpton T.J."/>
            <person name="Martin F."/>
            <person name="Spatafora J.W."/>
        </authorList>
    </citation>
    <scope>NUCLEOTIDE SEQUENCE [LARGE SCALE GENOMIC DNA]</scope>
    <source>
        <strain evidence="13 14">OSC145934</strain>
    </source>
</reference>
<protein>
    <recommendedName>
        <fullName evidence="12">Peptidase A1 domain-containing protein</fullName>
    </recommendedName>
</protein>
<comment type="caution">
    <text evidence="13">The sequence shown here is derived from an EMBL/GenBank/DDBJ whole genome shotgun (WGS) entry which is preliminary data.</text>
</comment>
<evidence type="ECO:0000256" key="5">
    <source>
        <dbReference type="ARBA" id="ARBA00022729"/>
    </source>
</evidence>
<keyword evidence="5 11" id="KW-0732">Signal</keyword>
<evidence type="ECO:0000313" key="13">
    <source>
        <dbReference type="EMBL" id="OXV10319.1"/>
    </source>
</evidence>
<evidence type="ECO:0000256" key="2">
    <source>
        <dbReference type="ARBA" id="ARBA00007447"/>
    </source>
</evidence>
<keyword evidence="7" id="KW-0378">Hydrolase</keyword>
<evidence type="ECO:0000256" key="8">
    <source>
        <dbReference type="ARBA" id="ARBA00023145"/>
    </source>
</evidence>
<dbReference type="GO" id="GO:0005576">
    <property type="term" value="C:extracellular region"/>
    <property type="evidence" value="ECO:0007669"/>
    <property type="project" value="UniProtKB-SubCell"/>
</dbReference>
<evidence type="ECO:0000259" key="12">
    <source>
        <dbReference type="PROSITE" id="PS51767"/>
    </source>
</evidence>
<name>A0A232M1P3_9EURO</name>
<dbReference type="InterPro" id="IPR033121">
    <property type="entry name" value="PEPTIDASE_A1"/>
</dbReference>
<evidence type="ECO:0000256" key="10">
    <source>
        <dbReference type="PIRSR" id="PIRSR601461-1"/>
    </source>
</evidence>
<evidence type="ECO:0000256" key="7">
    <source>
        <dbReference type="ARBA" id="ARBA00022801"/>
    </source>
</evidence>
<dbReference type="CDD" id="cd06097">
    <property type="entry name" value="Aspergillopepsin_like"/>
    <property type="match status" value="1"/>
</dbReference>
<sequence>MLLLQYLFFLSLLFSGIVLAVPIQQEEQGGTSFIVDRIRRRDHKPHCPTALRRAYRKFGIRSTNFGLSVLDFKRSRTSQLRQAVNGTQGAVEATSVSNGLEYVSSITIGGQTLRMNFDTGSADLWAFNTQLPGTSTDGHSVYDPTKSKTSSPLPGLSWEIQYHDGTSASGNVVTDTVTTGGIGVANQAVELPTSISDQLVADHNVDGIVGVGFSNINKVKPQQQKTFFENVAPSLKQPVMTAFLNSTGVGSYEFGVIDSNKYTGDLISVPVDSSNGYWQFKSPSFSVGGKPLQAIKTTTSSVADTGTSLLLVSPDVAKAFYSEVPGAIKSDGGYVYPCNTSLPTLALGVGDQYSVVLEPEALTYAVDSVAQDGTLICSGGVQSCENGQFQVFGDVFLKSVFTVFDLGGPSLQFGHLAVTPTPPAFVNSNS</sequence>
<keyword evidence="9" id="KW-0325">Glycoprotein</keyword>
<evidence type="ECO:0000313" key="14">
    <source>
        <dbReference type="Proteomes" id="UP000243515"/>
    </source>
</evidence>
<comment type="similarity">
    <text evidence="2">Belongs to the peptidase A1 family.</text>
</comment>